<dbReference type="STRING" id="1993.SAMN04489713_101396"/>
<feature type="transmembrane region" description="Helical" evidence="2">
    <location>
        <begin position="164"/>
        <end position="186"/>
    </location>
</feature>
<keyword evidence="4" id="KW-1185">Reference proteome</keyword>
<feature type="region of interest" description="Disordered" evidence="1">
    <location>
        <begin position="194"/>
        <end position="281"/>
    </location>
</feature>
<dbReference type="InParanoid" id="A0A1I4WMM5"/>
<evidence type="ECO:0000313" key="3">
    <source>
        <dbReference type="EMBL" id="SFN14229.1"/>
    </source>
</evidence>
<accession>A0A1I4WMM5</accession>
<feature type="compositionally biased region" description="Low complexity" evidence="1">
    <location>
        <begin position="215"/>
        <end position="228"/>
    </location>
</feature>
<feature type="compositionally biased region" description="Basic and acidic residues" evidence="1">
    <location>
        <begin position="247"/>
        <end position="267"/>
    </location>
</feature>
<feature type="transmembrane region" description="Helical" evidence="2">
    <location>
        <begin position="99"/>
        <end position="118"/>
    </location>
</feature>
<sequence length="281" mass="30205">MTGDLGSDAERARSRPTFLPPVDGYPPPPATSTGDGAVPAGYPPRRGTPWILAMIVAASALLVAAFLPWARAQVVVDLFGRTLSRDIGSLAGIDADGTVLAVPVLAVVSIALAAWDLIGRDARIGALAAVPGMLALLVCGLFVLRLDDVRDNLPDTGLDLGYQITVRFGWYLAVIASLLVVGFSLARPISERVSAHREAGQPHHPQYAHPDQRYPDQQYPDQQYPDQYSNQRYSTGEYAAWPSEDQAWGREEHAAHADAAPEPRPDEQPEDQAPGRDAGQS</sequence>
<dbReference type="AlphaFoldDB" id="A0A1I4WMM5"/>
<organism evidence="3 4">
    <name type="scientific">Actinomadura madurae</name>
    <dbReference type="NCBI Taxonomy" id="1993"/>
    <lineage>
        <taxon>Bacteria</taxon>
        <taxon>Bacillati</taxon>
        <taxon>Actinomycetota</taxon>
        <taxon>Actinomycetes</taxon>
        <taxon>Streptosporangiales</taxon>
        <taxon>Thermomonosporaceae</taxon>
        <taxon>Actinomadura</taxon>
    </lineage>
</organism>
<evidence type="ECO:0000313" key="4">
    <source>
        <dbReference type="Proteomes" id="UP000183413"/>
    </source>
</evidence>
<evidence type="ECO:0000256" key="1">
    <source>
        <dbReference type="SAM" id="MobiDB-lite"/>
    </source>
</evidence>
<keyword evidence="2" id="KW-1133">Transmembrane helix</keyword>
<reference evidence="3 4" key="1">
    <citation type="submission" date="2016-10" db="EMBL/GenBank/DDBJ databases">
        <authorList>
            <person name="de Groot N.N."/>
        </authorList>
    </citation>
    <scope>NUCLEOTIDE SEQUENCE [LARGE SCALE GENOMIC DNA]</scope>
    <source>
        <strain evidence="3 4">DSM 43067</strain>
    </source>
</reference>
<keyword evidence="2" id="KW-0472">Membrane</keyword>
<dbReference type="Proteomes" id="UP000183413">
    <property type="component" value="Unassembled WGS sequence"/>
</dbReference>
<dbReference type="EMBL" id="FOVH01000001">
    <property type="protein sequence ID" value="SFN14229.1"/>
    <property type="molecule type" value="Genomic_DNA"/>
</dbReference>
<feature type="transmembrane region" description="Helical" evidence="2">
    <location>
        <begin position="50"/>
        <end position="70"/>
    </location>
</feature>
<feature type="region of interest" description="Disordered" evidence="1">
    <location>
        <begin position="1"/>
        <end position="39"/>
    </location>
</feature>
<keyword evidence="2" id="KW-0812">Transmembrane</keyword>
<dbReference type="RefSeq" id="WP_075019731.1">
    <property type="nucleotide sequence ID" value="NZ_FOVH01000001.1"/>
</dbReference>
<gene>
    <name evidence="3" type="ORF">SAMN04489713_101396</name>
</gene>
<protein>
    <submittedName>
        <fullName evidence="3">Uncharacterized protein</fullName>
    </submittedName>
</protein>
<feature type="transmembrane region" description="Helical" evidence="2">
    <location>
        <begin position="125"/>
        <end position="144"/>
    </location>
</feature>
<evidence type="ECO:0000256" key="2">
    <source>
        <dbReference type="SAM" id="Phobius"/>
    </source>
</evidence>
<proteinExistence type="predicted"/>
<name>A0A1I4WMM5_9ACTN</name>